<dbReference type="EMBL" id="JAVXUP010000411">
    <property type="protein sequence ID" value="KAK3028607.1"/>
    <property type="molecule type" value="Genomic_DNA"/>
</dbReference>
<dbReference type="InterPro" id="IPR008978">
    <property type="entry name" value="HSP20-like_chaperone"/>
</dbReference>
<sequence>MGTLKGKPSNGGNLLPNSGVDIKPVITVVIDDNVTLVLAELMVLRFYVQADSFTSKHAANTSINQKETPEVHVSNMDLPELQKEGMEVEVKDRRVLEISDVQSKEEGEKIGKLLHRVKRSGGKFVHWF</sequence>
<protein>
    <submittedName>
        <fullName evidence="3">Uncharacterized protein</fullName>
    </submittedName>
</protein>
<name>A0AA89B8W4_9ASTE</name>
<comment type="caution">
    <text evidence="3">The sequence shown here is derived from an EMBL/GenBank/DDBJ whole genome shotgun (WGS) entry which is preliminary data.</text>
</comment>
<evidence type="ECO:0000313" key="3">
    <source>
        <dbReference type="EMBL" id="KAK3028607.1"/>
    </source>
</evidence>
<feature type="region of interest" description="Disordered" evidence="2">
    <location>
        <begin position="58"/>
        <end position="77"/>
    </location>
</feature>
<evidence type="ECO:0000313" key="4">
    <source>
        <dbReference type="Proteomes" id="UP001188597"/>
    </source>
</evidence>
<evidence type="ECO:0000256" key="1">
    <source>
        <dbReference type="ARBA" id="ARBA00023016"/>
    </source>
</evidence>
<dbReference type="Proteomes" id="UP001188597">
    <property type="component" value="Unassembled WGS sequence"/>
</dbReference>
<keyword evidence="1" id="KW-0346">Stress response</keyword>
<organism evidence="3 4">
    <name type="scientific">Escallonia herrerae</name>
    <dbReference type="NCBI Taxonomy" id="1293975"/>
    <lineage>
        <taxon>Eukaryota</taxon>
        <taxon>Viridiplantae</taxon>
        <taxon>Streptophyta</taxon>
        <taxon>Embryophyta</taxon>
        <taxon>Tracheophyta</taxon>
        <taxon>Spermatophyta</taxon>
        <taxon>Magnoliopsida</taxon>
        <taxon>eudicotyledons</taxon>
        <taxon>Gunneridae</taxon>
        <taxon>Pentapetalae</taxon>
        <taxon>asterids</taxon>
        <taxon>campanulids</taxon>
        <taxon>Escalloniales</taxon>
        <taxon>Escalloniaceae</taxon>
        <taxon>Escallonia</taxon>
    </lineage>
</organism>
<proteinExistence type="predicted"/>
<evidence type="ECO:0000256" key="2">
    <source>
        <dbReference type="SAM" id="MobiDB-lite"/>
    </source>
</evidence>
<keyword evidence="4" id="KW-1185">Reference proteome</keyword>
<dbReference type="SUPFAM" id="SSF49764">
    <property type="entry name" value="HSP20-like chaperones"/>
    <property type="match status" value="1"/>
</dbReference>
<dbReference type="AlphaFoldDB" id="A0AA89B8W4"/>
<accession>A0AA89B8W4</accession>
<dbReference type="Gene3D" id="2.60.40.790">
    <property type="match status" value="1"/>
</dbReference>
<gene>
    <name evidence="3" type="ORF">RJ639_039950</name>
</gene>
<reference evidence="3" key="1">
    <citation type="submission" date="2022-12" db="EMBL/GenBank/DDBJ databases">
        <title>Draft genome assemblies for two species of Escallonia (Escalloniales).</title>
        <authorList>
            <person name="Chanderbali A."/>
            <person name="Dervinis C."/>
            <person name="Anghel I."/>
            <person name="Soltis D."/>
            <person name="Soltis P."/>
            <person name="Zapata F."/>
        </authorList>
    </citation>
    <scope>NUCLEOTIDE SEQUENCE</scope>
    <source>
        <strain evidence="3">UCBG64.0493</strain>
        <tissue evidence="3">Leaf</tissue>
    </source>
</reference>
<dbReference type="InterPro" id="IPR031107">
    <property type="entry name" value="Small_HSP"/>
</dbReference>
<dbReference type="PANTHER" id="PTHR11527">
    <property type="entry name" value="HEAT-SHOCK PROTEIN 20 FAMILY MEMBER"/>
    <property type="match status" value="1"/>
</dbReference>